<reference evidence="1" key="1">
    <citation type="submission" date="2014-11" db="EMBL/GenBank/DDBJ databases">
        <authorList>
            <person name="Amaro Gonzalez C."/>
        </authorList>
    </citation>
    <scope>NUCLEOTIDE SEQUENCE</scope>
</reference>
<name>A0A0E9XAH7_ANGAN</name>
<evidence type="ECO:0000313" key="1">
    <source>
        <dbReference type="EMBL" id="JAH99639.1"/>
    </source>
</evidence>
<organism evidence="1">
    <name type="scientific">Anguilla anguilla</name>
    <name type="common">European freshwater eel</name>
    <name type="synonym">Muraena anguilla</name>
    <dbReference type="NCBI Taxonomy" id="7936"/>
    <lineage>
        <taxon>Eukaryota</taxon>
        <taxon>Metazoa</taxon>
        <taxon>Chordata</taxon>
        <taxon>Craniata</taxon>
        <taxon>Vertebrata</taxon>
        <taxon>Euteleostomi</taxon>
        <taxon>Actinopterygii</taxon>
        <taxon>Neopterygii</taxon>
        <taxon>Teleostei</taxon>
        <taxon>Anguilliformes</taxon>
        <taxon>Anguillidae</taxon>
        <taxon>Anguilla</taxon>
    </lineage>
</organism>
<dbReference type="EMBL" id="GBXM01008938">
    <property type="protein sequence ID" value="JAH99639.1"/>
    <property type="molecule type" value="Transcribed_RNA"/>
</dbReference>
<reference evidence="1" key="2">
    <citation type="journal article" date="2015" name="Fish Shellfish Immunol.">
        <title>Early steps in the European eel (Anguilla anguilla)-Vibrio vulnificus interaction in the gills: Role of the RtxA13 toxin.</title>
        <authorList>
            <person name="Callol A."/>
            <person name="Pajuelo D."/>
            <person name="Ebbesson L."/>
            <person name="Teles M."/>
            <person name="MacKenzie S."/>
            <person name="Amaro C."/>
        </authorList>
    </citation>
    <scope>NUCLEOTIDE SEQUENCE</scope>
</reference>
<proteinExistence type="predicted"/>
<sequence>MLLKVQVGVGNSRKKGALWVDN</sequence>
<protein>
    <submittedName>
        <fullName evidence="1">Uncharacterized protein</fullName>
    </submittedName>
</protein>
<dbReference type="AlphaFoldDB" id="A0A0E9XAH7"/>
<accession>A0A0E9XAH7</accession>